<dbReference type="PANTHER" id="PTHR48021:SF39">
    <property type="entry name" value="MAJOR FACILITATOR SUPERFAMILY (MFS) PROFILE DOMAIN-CONTAINING PROTEIN"/>
    <property type="match status" value="1"/>
</dbReference>
<feature type="transmembrane region" description="Helical" evidence="6">
    <location>
        <begin position="101"/>
        <end position="119"/>
    </location>
</feature>
<protein>
    <submittedName>
        <fullName evidence="8">CSON009737 protein</fullName>
    </submittedName>
</protein>
<organism evidence="8">
    <name type="scientific">Culicoides sonorensis</name>
    <name type="common">Biting midge</name>
    <dbReference type="NCBI Taxonomy" id="179676"/>
    <lineage>
        <taxon>Eukaryota</taxon>
        <taxon>Metazoa</taxon>
        <taxon>Ecdysozoa</taxon>
        <taxon>Arthropoda</taxon>
        <taxon>Hexapoda</taxon>
        <taxon>Insecta</taxon>
        <taxon>Pterygota</taxon>
        <taxon>Neoptera</taxon>
        <taxon>Endopterygota</taxon>
        <taxon>Diptera</taxon>
        <taxon>Nematocera</taxon>
        <taxon>Chironomoidea</taxon>
        <taxon>Ceratopogonidae</taxon>
        <taxon>Ceratopogoninae</taxon>
        <taxon>Culicoides</taxon>
        <taxon>Monoculicoides</taxon>
    </lineage>
</organism>
<dbReference type="InterPro" id="IPR036259">
    <property type="entry name" value="MFS_trans_sf"/>
</dbReference>
<dbReference type="Pfam" id="PF00083">
    <property type="entry name" value="Sugar_tr"/>
    <property type="match status" value="3"/>
</dbReference>
<dbReference type="InterPro" id="IPR020846">
    <property type="entry name" value="MFS_dom"/>
</dbReference>
<feature type="compositionally biased region" description="Basic and acidic residues" evidence="5">
    <location>
        <begin position="621"/>
        <end position="638"/>
    </location>
</feature>
<evidence type="ECO:0000313" key="8">
    <source>
        <dbReference type="EMBL" id="SSW98079.1"/>
    </source>
</evidence>
<evidence type="ECO:0000256" key="4">
    <source>
        <dbReference type="ARBA" id="ARBA00023136"/>
    </source>
</evidence>
<dbReference type="OMA" id="EEHYAGI"/>
<proteinExistence type="predicted"/>
<dbReference type="InterPro" id="IPR005828">
    <property type="entry name" value="MFS_sugar_transport-like"/>
</dbReference>
<dbReference type="PROSITE" id="PS00217">
    <property type="entry name" value="SUGAR_TRANSPORT_2"/>
    <property type="match status" value="1"/>
</dbReference>
<sequence length="653" mass="71923">MSTPTHLTIPRLDQSGRVISVRSSVTSNVSHLSCATSNGAAPVKKKPISKFRQYLPQILAVSVKNILLLAYGMTLGIATIVIPAVSEPSSEEELSLTKTQISWFSSINLICVPFGCVFSGMYTQALGRRRAMQTITVPIFVSWMLFYYAQNVWYLYGGLCLSGLSGGLMEAPVLTYVAEVTQPAIRGSLSGTGTLCIIIGVTSQFLFDRVSTVTLENPTGYMSRKEKLRQFKDRSFVIPFILVSLAFFIGHFSGMTTLQTYAVQIFHTLKAPLDKYYATLLLGVVEIVGAAICISVIHYTGKRPLALISTVGCGICFLGTATYANFLGEIKGFGVSNVVSNVSDIKLDTKFLSVQPLQRNDTNTILSDILGLHESAALLANDYIEEIPDMNDTYYDSFMNDSQLLESLVTIKTITVNETSEEPESGIFIPLAGSQEENKYAWIPLTLLLGSALLSHSGIRLLPWILIGEVFPSRVRATGAGLTSGIGYFFGFLANKLFLSMISTMTLPGTFWFYSGISLLGALILFWILPETEGRTLLEIEDHFRGKGCLDTTNPNITPKKHSAVSNRTFQLDVKQWTANREFEKNLQEHNYNPRAVLNSAHKRGDIIVSVPSAAVMGVKKSRDTHTKSSKDEEEMKSKTNLGFEDEKEITRL</sequence>
<feature type="region of interest" description="Disordered" evidence="5">
    <location>
        <begin position="619"/>
        <end position="653"/>
    </location>
</feature>
<feature type="compositionally biased region" description="Acidic residues" evidence="5">
    <location>
        <begin position="644"/>
        <end position="653"/>
    </location>
</feature>
<feature type="transmembrane region" description="Helical" evidence="6">
    <location>
        <begin position="305"/>
        <end position="326"/>
    </location>
</feature>
<dbReference type="PANTHER" id="PTHR48021">
    <property type="match status" value="1"/>
</dbReference>
<evidence type="ECO:0000256" key="2">
    <source>
        <dbReference type="ARBA" id="ARBA00022692"/>
    </source>
</evidence>
<keyword evidence="4 6" id="KW-0472">Membrane</keyword>
<dbReference type="VEuPathDB" id="VectorBase:CSON009737"/>
<gene>
    <name evidence="8" type="primary">CSON009737</name>
</gene>
<dbReference type="PROSITE" id="PS50850">
    <property type="entry name" value="MFS"/>
    <property type="match status" value="1"/>
</dbReference>
<feature type="transmembrane region" description="Helical" evidence="6">
    <location>
        <begin position="189"/>
        <end position="207"/>
    </location>
</feature>
<feature type="transmembrane region" description="Helical" evidence="6">
    <location>
        <begin position="479"/>
        <end position="499"/>
    </location>
</feature>
<reference evidence="9" key="2">
    <citation type="submission" date="2018-07" db="EMBL/GenBank/DDBJ databases">
        <authorList>
            <person name="Quirk P.G."/>
            <person name="Krulwich T.A."/>
        </authorList>
    </citation>
    <scope>NUCLEOTIDE SEQUENCE</scope>
</reference>
<dbReference type="EMBL" id="UFQS01000038">
    <property type="protein sequence ID" value="SSW98079.1"/>
    <property type="molecule type" value="Genomic_DNA"/>
</dbReference>
<feature type="transmembrane region" description="Helical" evidence="6">
    <location>
        <begin position="236"/>
        <end position="255"/>
    </location>
</feature>
<evidence type="ECO:0000256" key="1">
    <source>
        <dbReference type="ARBA" id="ARBA00004141"/>
    </source>
</evidence>
<accession>A0A336K024</accession>
<dbReference type="InterPro" id="IPR005829">
    <property type="entry name" value="Sugar_transporter_CS"/>
</dbReference>
<reference evidence="8" key="1">
    <citation type="submission" date="2018-04" db="EMBL/GenBank/DDBJ databases">
        <authorList>
            <person name="Go L.Y."/>
            <person name="Mitchell J.A."/>
        </authorList>
    </citation>
    <scope>NUCLEOTIDE SEQUENCE</scope>
    <source>
        <tissue evidence="8">Whole organism</tissue>
    </source>
</reference>
<keyword evidence="3 6" id="KW-1133">Transmembrane helix</keyword>
<dbReference type="Gene3D" id="1.20.1250.20">
    <property type="entry name" value="MFS general substrate transporter like domains"/>
    <property type="match status" value="3"/>
</dbReference>
<feature type="transmembrane region" description="Helical" evidence="6">
    <location>
        <begin position="131"/>
        <end position="149"/>
    </location>
</feature>
<dbReference type="SUPFAM" id="SSF103473">
    <property type="entry name" value="MFS general substrate transporter"/>
    <property type="match status" value="1"/>
</dbReference>
<feature type="transmembrane region" description="Helical" evidence="6">
    <location>
        <begin position="511"/>
        <end position="529"/>
    </location>
</feature>
<dbReference type="GO" id="GO:0022857">
    <property type="term" value="F:transmembrane transporter activity"/>
    <property type="evidence" value="ECO:0007669"/>
    <property type="project" value="InterPro"/>
</dbReference>
<feature type="domain" description="Major facilitator superfamily (MFS) profile" evidence="7">
    <location>
        <begin position="65"/>
        <end position="533"/>
    </location>
</feature>
<evidence type="ECO:0000313" key="9">
    <source>
        <dbReference type="EMBL" id="SSX18465.1"/>
    </source>
</evidence>
<name>A0A336K024_CULSO</name>
<evidence type="ECO:0000256" key="3">
    <source>
        <dbReference type="ARBA" id="ARBA00022989"/>
    </source>
</evidence>
<keyword evidence="2 6" id="KW-0812">Transmembrane</keyword>
<feature type="transmembrane region" description="Helical" evidence="6">
    <location>
        <begin position="276"/>
        <end position="299"/>
    </location>
</feature>
<dbReference type="GO" id="GO:0016020">
    <property type="term" value="C:membrane"/>
    <property type="evidence" value="ECO:0007669"/>
    <property type="project" value="UniProtKB-SubCell"/>
</dbReference>
<dbReference type="InterPro" id="IPR050549">
    <property type="entry name" value="MFS_Trehalose_Transporter"/>
</dbReference>
<dbReference type="EMBL" id="UFQT01000038">
    <property type="protein sequence ID" value="SSX18465.1"/>
    <property type="molecule type" value="Genomic_DNA"/>
</dbReference>
<evidence type="ECO:0000256" key="6">
    <source>
        <dbReference type="SAM" id="Phobius"/>
    </source>
</evidence>
<comment type="subcellular location">
    <subcellularLocation>
        <location evidence="1">Membrane</location>
        <topology evidence="1">Multi-pass membrane protein</topology>
    </subcellularLocation>
</comment>
<feature type="transmembrane region" description="Helical" evidence="6">
    <location>
        <begin position="54"/>
        <end position="81"/>
    </location>
</feature>
<evidence type="ECO:0000256" key="5">
    <source>
        <dbReference type="SAM" id="MobiDB-lite"/>
    </source>
</evidence>
<dbReference type="AlphaFoldDB" id="A0A336K024"/>
<evidence type="ECO:0000259" key="7">
    <source>
        <dbReference type="PROSITE" id="PS50850"/>
    </source>
</evidence>